<protein>
    <recommendedName>
        <fullName evidence="1">DUF6984 domain-containing protein</fullName>
    </recommendedName>
</protein>
<gene>
    <name evidence="2" type="ORF">B9N65_00075</name>
</gene>
<evidence type="ECO:0000313" key="2">
    <source>
        <dbReference type="EMBL" id="OUT08775.1"/>
    </source>
</evidence>
<dbReference type="AlphaFoldDB" id="A0A1Y5MST2"/>
<dbReference type="EMBL" id="NDYN01000001">
    <property type="protein sequence ID" value="OUT08775.1"/>
    <property type="molecule type" value="Genomic_DNA"/>
</dbReference>
<name>A0A1Y5MST2_9BACT</name>
<dbReference type="InterPro" id="IPR054253">
    <property type="entry name" value="DUF6984"/>
</dbReference>
<reference evidence="2 3" key="1">
    <citation type="submission" date="2017-04" db="EMBL/GenBank/DDBJ databases">
        <title>Complete genome of Campylobacter concisus ATCC 33237T and draft genomes for an additional eight well characterized C. concisus strains.</title>
        <authorList>
            <person name="Cornelius A.J."/>
            <person name="Miller W.G."/>
            <person name="Lastovica A.J."/>
            <person name="On S.L."/>
            <person name="French N.P."/>
            <person name="Vandenberg O."/>
            <person name="Biggs P.J."/>
        </authorList>
    </citation>
    <scope>NUCLEOTIDE SEQUENCE [LARGE SCALE GENOMIC DNA]</scope>
    <source>
        <strain evidence="2 3">CCUG 19995</strain>
    </source>
</reference>
<proteinExistence type="predicted"/>
<comment type="caution">
    <text evidence="2">The sequence shown here is derived from an EMBL/GenBank/DDBJ whole genome shotgun (WGS) entry which is preliminary data.</text>
</comment>
<accession>A0A1Y5MST2</accession>
<organism evidence="2 3">
    <name type="scientific">Campylobacter concisus</name>
    <dbReference type="NCBI Taxonomy" id="199"/>
    <lineage>
        <taxon>Bacteria</taxon>
        <taxon>Pseudomonadati</taxon>
        <taxon>Campylobacterota</taxon>
        <taxon>Epsilonproteobacteria</taxon>
        <taxon>Campylobacterales</taxon>
        <taxon>Campylobacteraceae</taxon>
        <taxon>Campylobacter</taxon>
    </lineage>
</organism>
<evidence type="ECO:0000259" key="1">
    <source>
        <dbReference type="Pfam" id="PF22480"/>
    </source>
</evidence>
<dbReference type="Proteomes" id="UP000196317">
    <property type="component" value="Unassembled WGS sequence"/>
</dbReference>
<evidence type="ECO:0000313" key="3">
    <source>
        <dbReference type="Proteomes" id="UP000196317"/>
    </source>
</evidence>
<sequence>MKEIYAYNKKLRVRHITAQIRQMVEILIKNSQNDNKDYKFSDEIFYFDDGKMGSFGFVYESNEYIGGGKHISDVEFYDADGTLCVATMFAYDNNFVDSVDIWKVDFSPLIKIPTNDNEFFIPNEKLKITTK</sequence>
<dbReference type="Pfam" id="PF22480">
    <property type="entry name" value="DUF6984"/>
    <property type="match status" value="1"/>
</dbReference>
<feature type="domain" description="DUF6984" evidence="1">
    <location>
        <begin position="14"/>
        <end position="113"/>
    </location>
</feature>
<dbReference type="RefSeq" id="WP_087582299.1">
    <property type="nucleotide sequence ID" value="NZ_NDYN01000001.1"/>
</dbReference>